<dbReference type="Pfam" id="PF04754">
    <property type="entry name" value="Transposase_31"/>
    <property type="match status" value="1"/>
</dbReference>
<evidence type="ECO:0000313" key="2">
    <source>
        <dbReference type="EMBL" id="AEF83243.1"/>
    </source>
</evidence>
<evidence type="ECO:0000259" key="1">
    <source>
        <dbReference type="Pfam" id="PF04754"/>
    </source>
</evidence>
<dbReference type="eggNOG" id="COG5464">
    <property type="taxonomic scope" value="Bacteria"/>
</dbReference>
<dbReference type="KEGG" id="taz:TREAZ_1335"/>
<dbReference type="STRING" id="545695.TREAZ_1335"/>
<accession>F5YFX2</accession>
<reference evidence="2 3" key="2">
    <citation type="journal article" date="2011" name="ISME J.">
        <title>RNA-seq reveals cooperative metabolic interactions between two termite-gut spirochete species in co-culture.</title>
        <authorList>
            <person name="Rosenthal A.Z."/>
            <person name="Matson E.G."/>
            <person name="Eldar A."/>
            <person name="Leadbetter J.R."/>
        </authorList>
    </citation>
    <scope>NUCLEOTIDE SEQUENCE [LARGE SCALE GENOMIC DNA]</scope>
    <source>
        <strain evidence="3">ATCC BAA-888 / DSM 13862 / ZAS-9</strain>
    </source>
</reference>
<dbReference type="OrthoDB" id="357854at2"/>
<feature type="domain" description="Transposase (putative) YhgA-like" evidence="1">
    <location>
        <begin position="65"/>
        <end position="136"/>
    </location>
</feature>
<reference evidence="3" key="1">
    <citation type="submission" date="2009-12" db="EMBL/GenBank/DDBJ databases">
        <title>Complete sequence of Treponema azotonutricium strain ZAS-9.</title>
        <authorList>
            <person name="Tetu S.G."/>
            <person name="Matson E."/>
            <person name="Ren Q."/>
            <person name="Seshadri R."/>
            <person name="Elbourne L."/>
            <person name="Hassan K.A."/>
            <person name="Durkin A."/>
            <person name="Radune D."/>
            <person name="Mohamoud Y."/>
            <person name="Shay R."/>
            <person name="Jin S."/>
            <person name="Zhang X."/>
            <person name="Lucey K."/>
            <person name="Ballor N.R."/>
            <person name="Ottesen E."/>
            <person name="Rosenthal R."/>
            <person name="Allen A."/>
            <person name="Leadbetter J.R."/>
            <person name="Paulsen I.T."/>
        </authorList>
    </citation>
    <scope>NUCLEOTIDE SEQUENCE [LARGE SCALE GENOMIC DNA]</scope>
    <source>
        <strain evidence="3">ATCC BAA-888 / DSM 13862 / ZAS-9</strain>
    </source>
</reference>
<keyword evidence="3" id="KW-1185">Reference proteome</keyword>
<sequence length="291" mass="33227">MSANREHKDSVFTWFFSEPDALRELYSALEGVYLDPSVPITINTLESVIFEGRVNDISFVIADKVVVLIEHQSTINKNMPLRLLMYIADVYKKITGEEDIYHSKLVPIPCPEFIVLYNGIDEYDDEKILKLSDAFMDASSIGLANDKKPPLELTLKVYNINQGRNKPIIAKCQKLDWYSTFIAKIREYKKETGKDKAGTMEAVKRAVRFCIDHDIIKDFLKSHSTEVMNMLVTEWNWDTALRVREEEGREEGEQRKAKEVAKNALNEGLSIGIIQKLTGLDTETIQSLSAE</sequence>
<name>F5YFX2_LEAAZ</name>
<dbReference type="HOGENOM" id="CLU_068216_0_0_12"/>
<dbReference type="InterPro" id="IPR006842">
    <property type="entry name" value="Transposase_31"/>
</dbReference>
<evidence type="ECO:0000313" key="3">
    <source>
        <dbReference type="Proteomes" id="UP000009222"/>
    </source>
</evidence>
<dbReference type="RefSeq" id="WP_015710665.1">
    <property type="nucleotide sequence ID" value="NC_015577.1"/>
</dbReference>
<organism evidence="2 3">
    <name type="scientific">Leadbettera azotonutricia (strain ATCC BAA-888 / DSM 13862 / ZAS-9)</name>
    <name type="common">Treponema azotonutricium</name>
    <dbReference type="NCBI Taxonomy" id="545695"/>
    <lineage>
        <taxon>Bacteria</taxon>
        <taxon>Pseudomonadati</taxon>
        <taxon>Spirochaetota</taxon>
        <taxon>Spirochaetia</taxon>
        <taxon>Spirochaetales</taxon>
        <taxon>Breznakiellaceae</taxon>
        <taxon>Leadbettera</taxon>
    </lineage>
</organism>
<dbReference type="InParanoid" id="F5YFX2"/>
<gene>
    <name evidence="2" type="ordered locus">TREAZ_1335</name>
</gene>
<dbReference type="Proteomes" id="UP000009222">
    <property type="component" value="Chromosome"/>
</dbReference>
<protein>
    <recommendedName>
        <fullName evidence="1">Transposase (putative) YhgA-like domain-containing protein</fullName>
    </recommendedName>
</protein>
<proteinExistence type="predicted"/>
<dbReference type="EMBL" id="CP001841">
    <property type="protein sequence ID" value="AEF83243.1"/>
    <property type="molecule type" value="Genomic_DNA"/>
</dbReference>
<dbReference type="AlphaFoldDB" id="F5YFX2"/>